<sequence length="70" mass="8094">MLPFTGDDQFDDACLVYDHAAHEHLAVVNGEHGLRRPIGLMRDGEQVDQEYNHPLHTFWRVLYPDPIPAR</sequence>
<keyword evidence="2" id="KW-1185">Reference proteome</keyword>
<dbReference type="EMBL" id="CP077073">
    <property type="protein sequence ID" value="QXH34698.1"/>
    <property type="molecule type" value="Genomic_DNA"/>
</dbReference>
<dbReference type="Proteomes" id="UP001047646">
    <property type="component" value="Chromosome"/>
</dbReference>
<evidence type="ECO:0000313" key="1">
    <source>
        <dbReference type="EMBL" id="QXH34698.1"/>
    </source>
</evidence>
<protein>
    <submittedName>
        <fullName evidence="1">Uncharacterized protein</fullName>
    </submittedName>
</protein>
<proteinExistence type="predicted"/>
<name>A0ABX8M6S4_9PSED</name>
<organism evidence="1 2">
    <name type="scientific">Pseudomonas muyukensis</name>
    <dbReference type="NCBI Taxonomy" id="2842357"/>
    <lineage>
        <taxon>Bacteria</taxon>
        <taxon>Pseudomonadati</taxon>
        <taxon>Pseudomonadota</taxon>
        <taxon>Gammaproteobacteria</taxon>
        <taxon>Pseudomonadales</taxon>
        <taxon>Pseudomonadaceae</taxon>
        <taxon>Pseudomonas</taxon>
    </lineage>
</organism>
<accession>A0ABX8M6S4</accession>
<reference evidence="1" key="1">
    <citation type="journal article" date="2021" name="Microorganisms">
        <title>The Ever-Expanding Pseudomonas Genus: Description of 43 New Species and Partition of the Pseudomonas putida Group.</title>
        <authorList>
            <person name="Girard L."/>
            <person name="Lood C."/>
            <person name="Hofte M."/>
            <person name="Vandamme P."/>
            <person name="Rokni-Zadeh H."/>
            <person name="van Noort V."/>
            <person name="Lavigne R."/>
            <person name="De Mot R."/>
        </authorList>
    </citation>
    <scope>NUCLEOTIDE SEQUENCE</scope>
    <source>
        <strain evidence="1">COW39</strain>
    </source>
</reference>
<gene>
    <name evidence="1" type="ORF">KSS95_21565</name>
</gene>
<evidence type="ECO:0000313" key="2">
    <source>
        <dbReference type="Proteomes" id="UP001047646"/>
    </source>
</evidence>